<name>A0A1A9WRK3_9MUSC</name>
<dbReference type="EnsemblMetazoa" id="GBRI029590-RA">
    <property type="protein sequence ID" value="GBRI029590-PA"/>
    <property type="gene ID" value="GBRI029590"/>
</dbReference>
<accession>A0A1A9WRK3</accession>
<reference evidence="2" key="1">
    <citation type="submission" date="2014-03" db="EMBL/GenBank/DDBJ databases">
        <authorList>
            <person name="Aksoy S."/>
            <person name="Warren W."/>
            <person name="Wilson R.K."/>
        </authorList>
    </citation>
    <scope>NUCLEOTIDE SEQUENCE [LARGE SCALE GENOMIC DNA]</scope>
    <source>
        <strain evidence="2">IAEA</strain>
    </source>
</reference>
<reference evidence="1" key="2">
    <citation type="submission" date="2020-05" db="UniProtKB">
        <authorList>
            <consortium name="EnsemblMetazoa"/>
        </authorList>
    </citation>
    <scope>IDENTIFICATION</scope>
    <source>
        <strain evidence="1">IAEA</strain>
    </source>
</reference>
<sequence length="71" mass="8102">MNSAVLHNKAVHGLSVNLLTFIWQGGQVSQHMCMIFIEISIITIRTRISTQQSSLDIEKTVSLEYEQKQKQ</sequence>
<proteinExistence type="predicted"/>
<dbReference type="VEuPathDB" id="VectorBase:GBRI029590"/>
<protein>
    <submittedName>
        <fullName evidence="1">Uncharacterized protein</fullName>
    </submittedName>
</protein>
<evidence type="ECO:0000313" key="1">
    <source>
        <dbReference type="EnsemblMetazoa" id="GBRI029590-PA"/>
    </source>
</evidence>
<dbReference type="AlphaFoldDB" id="A0A1A9WRK3"/>
<dbReference type="Proteomes" id="UP000091820">
    <property type="component" value="Unassembled WGS sequence"/>
</dbReference>
<organism evidence="1 2">
    <name type="scientific">Glossina brevipalpis</name>
    <dbReference type="NCBI Taxonomy" id="37001"/>
    <lineage>
        <taxon>Eukaryota</taxon>
        <taxon>Metazoa</taxon>
        <taxon>Ecdysozoa</taxon>
        <taxon>Arthropoda</taxon>
        <taxon>Hexapoda</taxon>
        <taxon>Insecta</taxon>
        <taxon>Pterygota</taxon>
        <taxon>Neoptera</taxon>
        <taxon>Endopterygota</taxon>
        <taxon>Diptera</taxon>
        <taxon>Brachycera</taxon>
        <taxon>Muscomorpha</taxon>
        <taxon>Hippoboscoidea</taxon>
        <taxon>Glossinidae</taxon>
        <taxon>Glossina</taxon>
    </lineage>
</organism>
<keyword evidence="2" id="KW-1185">Reference proteome</keyword>
<evidence type="ECO:0000313" key="2">
    <source>
        <dbReference type="Proteomes" id="UP000091820"/>
    </source>
</evidence>